<gene>
    <name evidence="13" type="ORF">CK936_21515</name>
</gene>
<keyword evidence="12" id="KW-0732">Signal</keyword>
<dbReference type="RefSeq" id="WP_095582590.1">
    <property type="nucleotide sequence ID" value="NZ_JAJQQQ010000020.1"/>
</dbReference>
<keyword evidence="7 13" id="KW-0808">Transferase</keyword>
<dbReference type="Pfam" id="PF01135">
    <property type="entry name" value="PCMT"/>
    <property type="match status" value="1"/>
</dbReference>
<sequence>MTAAARYRMTDTLLAQGALAAGSCWADAFATVPRETFVPVFTLRTVNGDKRVFEPGGEGYDEAVYTDTTLVTCWDAAGTPVSSSSQPSLMARMLEAFTVPDAARVLEIGTGTGYNTALLCHRLGAEHVVSVDIDPELTAQARDRLRAAGYTPLMVTGDGTKGHADAAPYDGILATCGVDRIPTAWLAQVKPGGIIVTNVGNGVVRLTVREDGGAEGAFLPEEAAFMRARPAPDHVAARAGQFAGLVMGGSGASTTVRLPVPADEASTFLGELVQATAMEIWMLHHDVLSMTLGDPEDGELVHGLVHPATGSWARITPALGTDVTVEHGGPRDLFGERLALMEQWAVAGRPQPGAYTLTVTAEGLHTLYRAEPATARWMLSA</sequence>
<keyword evidence="14" id="KW-1185">Reference proteome</keyword>
<evidence type="ECO:0000256" key="7">
    <source>
        <dbReference type="ARBA" id="ARBA00022679"/>
    </source>
</evidence>
<keyword evidence="5" id="KW-0963">Cytoplasm</keyword>
<dbReference type="InterPro" id="IPR029063">
    <property type="entry name" value="SAM-dependent_MTases_sf"/>
</dbReference>
<evidence type="ECO:0000256" key="4">
    <source>
        <dbReference type="ARBA" id="ARBA00013346"/>
    </source>
</evidence>
<evidence type="ECO:0000256" key="6">
    <source>
        <dbReference type="ARBA" id="ARBA00022603"/>
    </source>
</evidence>
<dbReference type="InterPro" id="IPR000682">
    <property type="entry name" value="PCMT"/>
</dbReference>
<dbReference type="AlphaFoldDB" id="A0A2A2D5T7"/>
<dbReference type="EMBL" id="NSJV01000413">
    <property type="protein sequence ID" value="PAU46884.1"/>
    <property type="molecule type" value="Genomic_DNA"/>
</dbReference>
<keyword evidence="6 13" id="KW-0489">Methyltransferase</keyword>
<dbReference type="PANTHER" id="PTHR11579:SF0">
    <property type="entry name" value="PROTEIN-L-ISOASPARTATE(D-ASPARTATE) O-METHYLTRANSFERASE"/>
    <property type="match status" value="1"/>
</dbReference>
<dbReference type="EC" id="2.1.1.77" evidence="3"/>
<evidence type="ECO:0000256" key="3">
    <source>
        <dbReference type="ARBA" id="ARBA00011890"/>
    </source>
</evidence>
<evidence type="ECO:0000256" key="11">
    <source>
        <dbReference type="ARBA" id="ARBA00031350"/>
    </source>
</evidence>
<comment type="caution">
    <text evidence="13">The sequence shown here is derived from an EMBL/GenBank/DDBJ whole genome shotgun (WGS) entry which is preliminary data.</text>
</comment>
<feature type="chain" id="PRO_5039407347" description="Protein-L-isoaspartate O-methyltransferase" evidence="12">
    <location>
        <begin position="21"/>
        <end position="381"/>
    </location>
</feature>
<evidence type="ECO:0000256" key="12">
    <source>
        <dbReference type="SAM" id="SignalP"/>
    </source>
</evidence>
<accession>A0A2A2D5T7</accession>
<dbReference type="Proteomes" id="UP000218944">
    <property type="component" value="Unassembled WGS sequence"/>
</dbReference>
<dbReference type="CDD" id="cd02440">
    <property type="entry name" value="AdoMet_MTases"/>
    <property type="match status" value="1"/>
</dbReference>
<organism evidence="13 14">
    <name type="scientific">Streptomyces albireticuli</name>
    <dbReference type="NCBI Taxonomy" id="1940"/>
    <lineage>
        <taxon>Bacteria</taxon>
        <taxon>Bacillati</taxon>
        <taxon>Actinomycetota</taxon>
        <taxon>Actinomycetes</taxon>
        <taxon>Kitasatosporales</taxon>
        <taxon>Streptomycetaceae</taxon>
        <taxon>Streptomyces</taxon>
    </lineage>
</organism>
<dbReference type="GO" id="GO:0004719">
    <property type="term" value="F:protein-L-isoaspartate (D-aspartate) O-methyltransferase activity"/>
    <property type="evidence" value="ECO:0007669"/>
    <property type="project" value="UniProtKB-EC"/>
</dbReference>
<dbReference type="GO" id="GO:0005737">
    <property type="term" value="C:cytoplasm"/>
    <property type="evidence" value="ECO:0007669"/>
    <property type="project" value="UniProtKB-SubCell"/>
</dbReference>
<evidence type="ECO:0000256" key="1">
    <source>
        <dbReference type="ARBA" id="ARBA00004496"/>
    </source>
</evidence>
<comment type="similarity">
    <text evidence="2">Belongs to the methyltransferase superfamily. L-isoaspartyl/D-aspartyl protein methyltransferase family.</text>
</comment>
<proteinExistence type="inferred from homology"/>
<evidence type="ECO:0000256" key="9">
    <source>
        <dbReference type="ARBA" id="ARBA00030757"/>
    </source>
</evidence>
<evidence type="ECO:0000256" key="2">
    <source>
        <dbReference type="ARBA" id="ARBA00005369"/>
    </source>
</evidence>
<protein>
    <recommendedName>
        <fullName evidence="4">Protein-L-isoaspartate O-methyltransferase</fullName>
        <ecNumber evidence="3">2.1.1.77</ecNumber>
    </recommendedName>
    <alternativeName>
        <fullName evidence="11">L-isoaspartyl protein carboxyl methyltransferase</fullName>
    </alternativeName>
    <alternativeName>
        <fullName evidence="9">Protein L-isoaspartyl methyltransferase</fullName>
    </alternativeName>
    <alternativeName>
        <fullName evidence="10">Protein-beta-aspartate methyltransferase</fullName>
    </alternativeName>
</protein>
<keyword evidence="8" id="KW-0949">S-adenosyl-L-methionine</keyword>
<dbReference type="PANTHER" id="PTHR11579">
    <property type="entry name" value="PROTEIN-L-ISOASPARTATE O-METHYLTRANSFERASE"/>
    <property type="match status" value="1"/>
</dbReference>
<evidence type="ECO:0000256" key="8">
    <source>
        <dbReference type="ARBA" id="ARBA00022691"/>
    </source>
</evidence>
<dbReference type="Gene3D" id="3.40.50.150">
    <property type="entry name" value="Vaccinia Virus protein VP39"/>
    <property type="match status" value="1"/>
</dbReference>
<dbReference type="SUPFAM" id="SSF53335">
    <property type="entry name" value="S-adenosyl-L-methionine-dependent methyltransferases"/>
    <property type="match status" value="1"/>
</dbReference>
<name>A0A2A2D5T7_9ACTN</name>
<evidence type="ECO:0000256" key="10">
    <source>
        <dbReference type="ARBA" id="ARBA00031323"/>
    </source>
</evidence>
<feature type="signal peptide" evidence="12">
    <location>
        <begin position="1"/>
        <end position="20"/>
    </location>
</feature>
<evidence type="ECO:0000256" key="5">
    <source>
        <dbReference type="ARBA" id="ARBA00022490"/>
    </source>
</evidence>
<dbReference type="PROSITE" id="PS51257">
    <property type="entry name" value="PROKAR_LIPOPROTEIN"/>
    <property type="match status" value="1"/>
</dbReference>
<evidence type="ECO:0000313" key="14">
    <source>
        <dbReference type="Proteomes" id="UP000218944"/>
    </source>
</evidence>
<dbReference type="GO" id="GO:0032259">
    <property type="term" value="P:methylation"/>
    <property type="evidence" value="ECO:0007669"/>
    <property type="project" value="UniProtKB-KW"/>
</dbReference>
<reference evidence="13 14" key="1">
    <citation type="submission" date="2017-08" db="EMBL/GenBank/DDBJ databases">
        <title>Genome sequence of Streptomyces albireticuli NRRL B-1670.</title>
        <authorList>
            <person name="Graham D.E."/>
            <person name="Mahan K.M."/>
            <person name="Klingeman D.M."/>
            <person name="Hettich R.L."/>
            <person name="Parry R.J."/>
            <person name="Spain J.C."/>
        </authorList>
    </citation>
    <scope>NUCLEOTIDE SEQUENCE [LARGE SCALE GENOMIC DNA]</scope>
    <source>
        <strain evidence="13 14">NRRL B-1670</strain>
    </source>
</reference>
<evidence type="ECO:0000313" key="13">
    <source>
        <dbReference type="EMBL" id="PAU46884.1"/>
    </source>
</evidence>
<comment type="subcellular location">
    <subcellularLocation>
        <location evidence="1">Cytoplasm</location>
    </subcellularLocation>
</comment>